<evidence type="ECO:0000313" key="3">
    <source>
        <dbReference type="Proteomes" id="UP001319200"/>
    </source>
</evidence>
<protein>
    <submittedName>
        <fullName evidence="2">Uncharacterized protein</fullName>
    </submittedName>
</protein>
<reference evidence="2 3" key="1">
    <citation type="submission" date="2021-05" db="EMBL/GenBank/DDBJ databases">
        <title>A Polyphasic approach of four new species of the genus Ohtaekwangia: Ohtaekwangia histidinii sp. nov., Ohtaekwangia cretensis sp. nov., Ohtaekwangia indiensis sp. nov., Ohtaekwangia reichenbachii sp. nov. from diverse environment.</title>
        <authorList>
            <person name="Octaviana S."/>
        </authorList>
    </citation>
    <scope>NUCLEOTIDE SEQUENCE [LARGE SCALE GENOMIC DNA]</scope>
    <source>
        <strain evidence="2 3">PWU4</strain>
    </source>
</reference>
<proteinExistence type="predicted"/>
<dbReference type="Proteomes" id="UP001319200">
    <property type="component" value="Unassembled WGS sequence"/>
</dbReference>
<feature type="transmembrane region" description="Helical" evidence="1">
    <location>
        <begin position="42"/>
        <end position="59"/>
    </location>
</feature>
<dbReference type="AlphaFoldDB" id="A0AAP2GL03"/>
<feature type="transmembrane region" description="Helical" evidence="1">
    <location>
        <begin position="95"/>
        <end position="115"/>
    </location>
</feature>
<dbReference type="RefSeq" id="WP_254167675.1">
    <property type="nucleotide sequence ID" value="NZ_JAHESF010000027.1"/>
</dbReference>
<evidence type="ECO:0000256" key="1">
    <source>
        <dbReference type="SAM" id="Phobius"/>
    </source>
</evidence>
<dbReference type="EMBL" id="JAHESF010000027">
    <property type="protein sequence ID" value="MBT1699609.1"/>
    <property type="molecule type" value="Genomic_DNA"/>
</dbReference>
<evidence type="ECO:0000313" key="2">
    <source>
        <dbReference type="EMBL" id="MBT1699609.1"/>
    </source>
</evidence>
<organism evidence="2 3">
    <name type="scientific">Chryseosolibacter histidini</name>
    <dbReference type="NCBI Taxonomy" id="2782349"/>
    <lineage>
        <taxon>Bacteria</taxon>
        <taxon>Pseudomonadati</taxon>
        <taxon>Bacteroidota</taxon>
        <taxon>Cytophagia</taxon>
        <taxon>Cytophagales</taxon>
        <taxon>Chryseotaleaceae</taxon>
        <taxon>Chryseosolibacter</taxon>
    </lineage>
</organism>
<keyword evidence="1" id="KW-0472">Membrane</keyword>
<name>A0AAP2GL03_9BACT</name>
<keyword evidence="3" id="KW-1185">Reference proteome</keyword>
<comment type="caution">
    <text evidence="2">The sequence shown here is derived from an EMBL/GenBank/DDBJ whole genome shotgun (WGS) entry which is preliminary data.</text>
</comment>
<accession>A0AAP2GL03</accession>
<keyword evidence="1" id="KW-0812">Transmembrane</keyword>
<feature type="transmembrane region" description="Helical" evidence="1">
    <location>
        <begin position="12"/>
        <end position="30"/>
    </location>
</feature>
<keyword evidence="1" id="KW-1133">Transmembrane helix</keyword>
<gene>
    <name evidence="2" type="ORF">KK083_22105</name>
</gene>
<feature type="transmembrane region" description="Helical" evidence="1">
    <location>
        <begin position="71"/>
        <end position="89"/>
    </location>
</feature>
<sequence>MSINTKMKRLALLENFTHYVTAFVIVMKGLDKAETPGKMGYALIFFLIGILIIAGTAFHHKAERLLKHFKAYVYVLEAVVMSIVGYLYAKDGKALIQYVCFAAAAMFIVALVVYVRKGSKVSATHTH</sequence>